<reference evidence="2 3" key="1">
    <citation type="journal article" date="2019" name="Nat. Ecol. Evol.">
        <title>Megaphylogeny resolves global patterns of mushroom evolution.</title>
        <authorList>
            <person name="Varga T."/>
            <person name="Krizsan K."/>
            <person name="Foldi C."/>
            <person name="Dima B."/>
            <person name="Sanchez-Garcia M."/>
            <person name="Sanchez-Ramirez S."/>
            <person name="Szollosi G.J."/>
            <person name="Szarkandi J.G."/>
            <person name="Papp V."/>
            <person name="Albert L."/>
            <person name="Andreopoulos W."/>
            <person name="Angelini C."/>
            <person name="Antonin V."/>
            <person name="Barry K.W."/>
            <person name="Bougher N.L."/>
            <person name="Buchanan P."/>
            <person name="Buyck B."/>
            <person name="Bense V."/>
            <person name="Catcheside P."/>
            <person name="Chovatia M."/>
            <person name="Cooper J."/>
            <person name="Damon W."/>
            <person name="Desjardin D."/>
            <person name="Finy P."/>
            <person name="Geml J."/>
            <person name="Haridas S."/>
            <person name="Hughes K."/>
            <person name="Justo A."/>
            <person name="Karasinski D."/>
            <person name="Kautmanova I."/>
            <person name="Kiss B."/>
            <person name="Kocsube S."/>
            <person name="Kotiranta H."/>
            <person name="LaButti K.M."/>
            <person name="Lechner B.E."/>
            <person name="Liimatainen K."/>
            <person name="Lipzen A."/>
            <person name="Lukacs Z."/>
            <person name="Mihaltcheva S."/>
            <person name="Morgado L.N."/>
            <person name="Niskanen T."/>
            <person name="Noordeloos M.E."/>
            <person name="Ohm R.A."/>
            <person name="Ortiz-Santana B."/>
            <person name="Ovrebo C."/>
            <person name="Racz N."/>
            <person name="Riley R."/>
            <person name="Savchenko A."/>
            <person name="Shiryaev A."/>
            <person name="Soop K."/>
            <person name="Spirin V."/>
            <person name="Szebenyi C."/>
            <person name="Tomsovsky M."/>
            <person name="Tulloss R.E."/>
            <person name="Uehling J."/>
            <person name="Grigoriev I.V."/>
            <person name="Vagvolgyi C."/>
            <person name="Papp T."/>
            <person name="Martin F.M."/>
            <person name="Miettinen O."/>
            <person name="Hibbett D.S."/>
            <person name="Nagy L.G."/>
        </authorList>
    </citation>
    <scope>NUCLEOTIDE SEQUENCE [LARGE SCALE GENOMIC DNA]</scope>
    <source>
        <strain evidence="2 3">CBS 962.96</strain>
    </source>
</reference>
<name>A0A4V4HB63_DENBC</name>
<dbReference type="EMBL" id="ML180244">
    <property type="protein sequence ID" value="THU78195.1"/>
    <property type="molecule type" value="Genomic_DNA"/>
</dbReference>
<evidence type="ECO:0000256" key="1">
    <source>
        <dbReference type="SAM" id="MobiDB-lite"/>
    </source>
</evidence>
<dbReference type="AlphaFoldDB" id="A0A4V4HB63"/>
<feature type="region of interest" description="Disordered" evidence="1">
    <location>
        <begin position="184"/>
        <end position="222"/>
    </location>
</feature>
<keyword evidence="3" id="KW-1185">Reference proteome</keyword>
<accession>A0A4V4HB63</accession>
<organism evidence="2 3">
    <name type="scientific">Dendrothele bispora (strain CBS 962.96)</name>
    <dbReference type="NCBI Taxonomy" id="1314807"/>
    <lineage>
        <taxon>Eukaryota</taxon>
        <taxon>Fungi</taxon>
        <taxon>Dikarya</taxon>
        <taxon>Basidiomycota</taxon>
        <taxon>Agaricomycotina</taxon>
        <taxon>Agaricomycetes</taxon>
        <taxon>Agaricomycetidae</taxon>
        <taxon>Agaricales</taxon>
        <taxon>Agaricales incertae sedis</taxon>
        <taxon>Dendrothele</taxon>
    </lineage>
</organism>
<protein>
    <submittedName>
        <fullName evidence="2">Uncharacterized protein</fullName>
    </submittedName>
</protein>
<feature type="compositionally biased region" description="Acidic residues" evidence="1">
    <location>
        <begin position="196"/>
        <end position="216"/>
    </location>
</feature>
<proteinExistence type="predicted"/>
<dbReference type="Proteomes" id="UP000297245">
    <property type="component" value="Unassembled WGS sequence"/>
</dbReference>
<sequence>MCLKLASEWLDDRIWSLSTWLNTTHMEPNVYKRTFRQLSVMIDYNIYVGTSEWFAWLDHIRLQLLEPLNSVFPNHDNGYSFETVVNSIFNCSTNRLPHLNNTFSEVSPPKPYACQPYYKQMERFLLFLTYNLPEHSTDPQDFVCGEPAPDGISRGGWFRGYIPVPVDYDADVLVYDAPQIVKSDSNYDVESHNDGDKEDNDNDSDQDEEGDSESEEDMHLLSQPQRRLLHSKFGIPERHFGHYVLVEEDDSDCSVDDEAMMEDEDIEYSTHVQHDTCEVEQEEEFEYNHDELYEDQPAHEGDQCMVVNGSEPSHGFMSSGFSNSVPTFEDNSLGVDLVVVQQQQLRHLYSAPRVFVDSSGRVHDVDEFSFQVSERIGGGHEWHVQYPNSDGGMDRYVMESSESIGLQVAPGQRVPLATLFYSPL</sequence>
<gene>
    <name evidence="2" type="ORF">K435DRAFT_786357</name>
</gene>
<evidence type="ECO:0000313" key="2">
    <source>
        <dbReference type="EMBL" id="THU78195.1"/>
    </source>
</evidence>
<evidence type="ECO:0000313" key="3">
    <source>
        <dbReference type="Proteomes" id="UP000297245"/>
    </source>
</evidence>